<evidence type="ECO:0000313" key="9">
    <source>
        <dbReference type="EMBL" id="UXX81089.1"/>
    </source>
</evidence>
<dbReference type="RefSeq" id="WP_263052818.1">
    <property type="nucleotide sequence ID" value="NZ_CP106735.1"/>
</dbReference>
<name>A0ABY6D4K5_9BACT</name>
<keyword evidence="3" id="KW-0479">Metal-binding</keyword>
<comment type="similarity">
    <text evidence="2">Belongs to the sulfatase family.</text>
</comment>
<keyword evidence="5" id="KW-0378">Hydrolase</keyword>
<evidence type="ECO:0000256" key="1">
    <source>
        <dbReference type="ARBA" id="ARBA00001913"/>
    </source>
</evidence>
<evidence type="ECO:0000256" key="4">
    <source>
        <dbReference type="ARBA" id="ARBA00022729"/>
    </source>
</evidence>
<keyword evidence="4 7" id="KW-0732">Signal</keyword>
<sequence length="449" mass="51152">MKKSSILFLMMFVFGYSQAQDQPNIVLLFVDDYGWSDVGYRNSTFHTPHIDQLKSESLDFSRAYVTTPTCSPSRASLLTGKESIRMGLPRHIIDGDSKNATFGSDGSISEYNYWPTDPVQMPSRNWLPLEEITYAERLKEFGYYNMFIGKWHLGHEPYHPTLQGFDDYYGYANAGHPKGYYAPFFKHENMLSEFGSEDYLTDVLTDKAEDFIKNHDRKQPFMLSMWYYNVHGPHRGRKDFLEQYKKEGLEDRYANYAAMVSAMDESVGRVRQALAEEGLDKNTIIIFTSDQGGYFTNAPLSGGKTGGNTLGEGGARVPFMILYPGVTTPNTTTGQPIQTLDVYPTLIEIASGKKCKDTQINGVSLLPVLAGKKLKSRDLHFFRSYEDQYAAIMSGDWKLVKYHSGKYELFNIGEDISEQNNLIGQGLKQEQQLMDRLDRWEQEAVPVYN</sequence>
<evidence type="ECO:0000256" key="2">
    <source>
        <dbReference type="ARBA" id="ARBA00008779"/>
    </source>
</evidence>
<dbReference type="CDD" id="cd16144">
    <property type="entry name" value="ARS_like"/>
    <property type="match status" value="1"/>
</dbReference>
<proteinExistence type="inferred from homology"/>
<evidence type="ECO:0000259" key="8">
    <source>
        <dbReference type="Pfam" id="PF00884"/>
    </source>
</evidence>
<keyword evidence="10" id="KW-1185">Reference proteome</keyword>
<reference evidence="9" key="1">
    <citation type="submission" date="2022-10" db="EMBL/GenBank/DDBJ databases">
        <title>Comparative genomics and taxonomic characterization of three novel marine species of genus Reichenbachiella exhibiting antioxidant and polysaccharide degradation activities.</title>
        <authorList>
            <person name="Muhammad N."/>
            <person name="Lee Y.-J."/>
            <person name="Ko J."/>
            <person name="Kim S.-G."/>
        </authorList>
    </citation>
    <scope>NUCLEOTIDE SEQUENCE</scope>
    <source>
        <strain evidence="9">Wsw4-B4</strain>
    </source>
</reference>
<dbReference type="PROSITE" id="PS00523">
    <property type="entry name" value="SULFATASE_1"/>
    <property type="match status" value="1"/>
</dbReference>
<evidence type="ECO:0000256" key="7">
    <source>
        <dbReference type="SAM" id="SignalP"/>
    </source>
</evidence>
<dbReference type="EMBL" id="CP106735">
    <property type="protein sequence ID" value="UXX81089.1"/>
    <property type="molecule type" value="Genomic_DNA"/>
</dbReference>
<dbReference type="PANTHER" id="PTHR42693:SF42">
    <property type="entry name" value="ARYLSULFATASE G"/>
    <property type="match status" value="1"/>
</dbReference>
<dbReference type="Pfam" id="PF00884">
    <property type="entry name" value="Sulfatase"/>
    <property type="match status" value="1"/>
</dbReference>
<protein>
    <submittedName>
        <fullName evidence="9">Sulfatase</fullName>
    </submittedName>
</protein>
<gene>
    <name evidence="9" type="ORF">N7E81_08245</name>
</gene>
<evidence type="ECO:0000313" key="10">
    <source>
        <dbReference type="Proteomes" id="UP001062165"/>
    </source>
</evidence>
<feature type="chain" id="PRO_5047351423" evidence="7">
    <location>
        <begin position="20"/>
        <end position="449"/>
    </location>
</feature>
<keyword evidence="6" id="KW-0106">Calcium</keyword>
<dbReference type="SUPFAM" id="SSF53649">
    <property type="entry name" value="Alkaline phosphatase-like"/>
    <property type="match status" value="1"/>
</dbReference>
<dbReference type="Gene3D" id="3.40.720.10">
    <property type="entry name" value="Alkaline Phosphatase, subunit A"/>
    <property type="match status" value="1"/>
</dbReference>
<dbReference type="InterPro" id="IPR000917">
    <property type="entry name" value="Sulfatase_N"/>
</dbReference>
<dbReference type="Gene3D" id="3.30.1120.10">
    <property type="match status" value="1"/>
</dbReference>
<dbReference type="InterPro" id="IPR024607">
    <property type="entry name" value="Sulfatase_CS"/>
</dbReference>
<comment type="cofactor">
    <cofactor evidence="1">
        <name>Ca(2+)</name>
        <dbReference type="ChEBI" id="CHEBI:29108"/>
    </cofactor>
</comment>
<feature type="domain" description="Sulfatase N-terminal" evidence="8">
    <location>
        <begin position="23"/>
        <end position="350"/>
    </location>
</feature>
<accession>A0ABY6D4K5</accession>
<dbReference type="Proteomes" id="UP001062165">
    <property type="component" value="Chromosome"/>
</dbReference>
<organism evidence="9 10">
    <name type="scientific">Reichenbachiella carrageenanivorans</name>
    <dbReference type="NCBI Taxonomy" id="2979869"/>
    <lineage>
        <taxon>Bacteria</taxon>
        <taxon>Pseudomonadati</taxon>
        <taxon>Bacteroidota</taxon>
        <taxon>Cytophagia</taxon>
        <taxon>Cytophagales</taxon>
        <taxon>Reichenbachiellaceae</taxon>
        <taxon>Reichenbachiella</taxon>
    </lineage>
</organism>
<dbReference type="InterPro" id="IPR050738">
    <property type="entry name" value="Sulfatase"/>
</dbReference>
<evidence type="ECO:0000256" key="6">
    <source>
        <dbReference type="ARBA" id="ARBA00022837"/>
    </source>
</evidence>
<feature type="signal peptide" evidence="7">
    <location>
        <begin position="1"/>
        <end position="19"/>
    </location>
</feature>
<evidence type="ECO:0000256" key="3">
    <source>
        <dbReference type="ARBA" id="ARBA00022723"/>
    </source>
</evidence>
<dbReference type="InterPro" id="IPR017850">
    <property type="entry name" value="Alkaline_phosphatase_core_sf"/>
</dbReference>
<evidence type="ECO:0000256" key="5">
    <source>
        <dbReference type="ARBA" id="ARBA00022801"/>
    </source>
</evidence>
<dbReference type="PANTHER" id="PTHR42693">
    <property type="entry name" value="ARYLSULFATASE FAMILY MEMBER"/>
    <property type="match status" value="1"/>
</dbReference>